<dbReference type="EMBL" id="SDPQ02000002">
    <property type="protein sequence ID" value="KAA1397430.1"/>
    <property type="molecule type" value="Genomic_DNA"/>
</dbReference>
<accession>A0A5M4FDZ9</accession>
<dbReference type="PRINTS" id="PR00080">
    <property type="entry name" value="SDRFAMILY"/>
</dbReference>
<sequence>MGSDISGRRAVVTGGARGIGAAIARRLADDGVSVAILDLPGDAGPAAAAELGGTFVGVDLADAAAAMAAVDEAADALGGVDILVNNAGILRFASLLDLTVDDWDRTLAINARATVFTMQAAARAMIAQGGGGAIVNIASMAAKTGGLNELGYAASKAAVVSVTRSAAADLGPHQITVNSLCPGYILTEMGAATRTEEDVAAWSAKSPLGRLGAPQDVAGFVRFLVSPDATYLTGQAFNVTGGMITQ</sequence>
<dbReference type="RefSeq" id="WP_149688881.1">
    <property type="nucleotide sequence ID" value="NZ_SDPQ02000002.1"/>
</dbReference>
<name>A0A5M4FDZ9_9ACTN</name>
<dbReference type="OrthoDB" id="9789398at2"/>
<dbReference type="PROSITE" id="PS00061">
    <property type="entry name" value="ADH_SHORT"/>
    <property type="match status" value="1"/>
</dbReference>
<dbReference type="CDD" id="cd05233">
    <property type="entry name" value="SDR_c"/>
    <property type="match status" value="1"/>
</dbReference>
<evidence type="ECO:0000313" key="3">
    <source>
        <dbReference type="EMBL" id="KAA1397430.1"/>
    </source>
</evidence>
<dbReference type="FunFam" id="3.40.50.720:FF:000084">
    <property type="entry name" value="Short-chain dehydrogenase reductase"/>
    <property type="match status" value="1"/>
</dbReference>
<dbReference type="InterPro" id="IPR002347">
    <property type="entry name" value="SDR_fam"/>
</dbReference>
<evidence type="ECO:0000313" key="4">
    <source>
        <dbReference type="Proteomes" id="UP000380867"/>
    </source>
</evidence>
<evidence type="ECO:0000256" key="2">
    <source>
        <dbReference type="ARBA" id="ARBA00023002"/>
    </source>
</evidence>
<dbReference type="Pfam" id="PF13561">
    <property type="entry name" value="adh_short_C2"/>
    <property type="match status" value="1"/>
</dbReference>
<dbReference type="InterPro" id="IPR020904">
    <property type="entry name" value="Sc_DH/Rdtase_CS"/>
</dbReference>
<keyword evidence="2" id="KW-0560">Oxidoreductase</keyword>
<dbReference type="PRINTS" id="PR00081">
    <property type="entry name" value="GDHRDH"/>
</dbReference>
<dbReference type="InterPro" id="IPR036291">
    <property type="entry name" value="NAD(P)-bd_dom_sf"/>
</dbReference>
<dbReference type="Proteomes" id="UP000380867">
    <property type="component" value="Unassembled WGS sequence"/>
</dbReference>
<dbReference type="PANTHER" id="PTHR42760:SF133">
    <property type="entry name" value="3-OXOACYL-[ACYL-CARRIER-PROTEIN] REDUCTASE"/>
    <property type="match status" value="1"/>
</dbReference>
<keyword evidence="4" id="KW-1185">Reference proteome</keyword>
<comment type="caution">
    <text evidence="3">The sequence shown here is derived from an EMBL/GenBank/DDBJ whole genome shotgun (WGS) entry which is preliminary data.</text>
</comment>
<dbReference type="GO" id="GO:0016616">
    <property type="term" value="F:oxidoreductase activity, acting on the CH-OH group of donors, NAD or NADP as acceptor"/>
    <property type="evidence" value="ECO:0007669"/>
    <property type="project" value="TreeGrafter"/>
</dbReference>
<dbReference type="PANTHER" id="PTHR42760">
    <property type="entry name" value="SHORT-CHAIN DEHYDROGENASES/REDUCTASES FAMILY MEMBER"/>
    <property type="match status" value="1"/>
</dbReference>
<protein>
    <submittedName>
        <fullName evidence="3">SDR family oxidoreductase</fullName>
    </submittedName>
</protein>
<proteinExistence type="inferred from homology"/>
<reference evidence="3" key="1">
    <citation type="submission" date="2019-09" db="EMBL/GenBank/DDBJ databases">
        <authorList>
            <person name="Li J."/>
        </authorList>
    </citation>
    <scope>NUCLEOTIDE SEQUENCE [LARGE SCALE GENOMIC DNA]</scope>
    <source>
        <strain evidence="3">JCM 14732</strain>
    </source>
</reference>
<dbReference type="Gene3D" id="3.40.50.720">
    <property type="entry name" value="NAD(P)-binding Rossmann-like Domain"/>
    <property type="match status" value="1"/>
</dbReference>
<evidence type="ECO:0000256" key="1">
    <source>
        <dbReference type="ARBA" id="ARBA00006484"/>
    </source>
</evidence>
<gene>
    <name evidence="3" type="ORF">ESP70_008580</name>
</gene>
<dbReference type="SUPFAM" id="SSF51735">
    <property type="entry name" value="NAD(P)-binding Rossmann-fold domains"/>
    <property type="match status" value="1"/>
</dbReference>
<dbReference type="AlphaFoldDB" id="A0A5M4FDZ9"/>
<organism evidence="3 4">
    <name type="scientific">Aeromicrobium ginsengisoli</name>
    <dbReference type="NCBI Taxonomy" id="363867"/>
    <lineage>
        <taxon>Bacteria</taxon>
        <taxon>Bacillati</taxon>
        <taxon>Actinomycetota</taxon>
        <taxon>Actinomycetes</taxon>
        <taxon>Propionibacteriales</taxon>
        <taxon>Nocardioidaceae</taxon>
        <taxon>Aeromicrobium</taxon>
    </lineage>
</organism>
<comment type="similarity">
    <text evidence="1">Belongs to the short-chain dehydrogenases/reductases (SDR) family.</text>
</comment>